<dbReference type="Proteomes" id="UP000053989">
    <property type="component" value="Unassembled WGS sequence"/>
</dbReference>
<accession>A0A0C2ZFX1</accession>
<gene>
    <name evidence="1" type="ORF">SCLCIDRAFT_605318</name>
</gene>
<evidence type="ECO:0000313" key="1">
    <source>
        <dbReference type="EMBL" id="KIM51777.1"/>
    </source>
</evidence>
<protein>
    <submittedName>
        <fullName evidence="1">Uncharacterized protein</fullName>
    </submittedName>
</protein>
<reference evidence="1 2" key="1">
    <citation type="submission" date="2014-04" db="EMBL/GenBank/DDBJ databases">
        <authorList>
            <consortium name="DOE Joint Genome Institute"/>
            <person name="Kuo A."/>
            <person name="Kohler A."/>
            <person name="Nagy L.G."/>
            <person name="Floudas D."/>
            <person name="Copeland A."/>
            <person name="Barry K.W."/>
            <person name="Cichocki N."/>
            <person name="Veneault-Fourrey C."/>
            <person name="LaButti K."/>
            <person name="Lindquist E.A."/>
            <person name="Lipzen A."/>
            <person name="Lundell T."/>
            <person name="Morin E."/>
            <person name="Murat C."/>
            <person name="Sun H."/>
            <person name="Tunlid A."/>
            <person name="Henrissat B."/>
            <person name="Grigoriev I.V."/>
            <person name="Hibbett D.S."/>
            <person name="Martin F."/>
            <person name="Nordberg H.P."/>
            <person name="Cantor M.N."/>
            <person name="Hua S.X."/>
        </authorList>
    </citation>
    <scope>NUCLEOTIDE SEQUENCE [LARGE SCALE GENOMIC DNA]</scope>
    <source>
        <strain evidence="1 2">Foug A</strain>
    </source>
</reference>
<reference evidence="2" key="2">
    <citation type="submission" date="2015-01" db="EMBL/GenBank/DDBJ databases">
        <title>Evolutionary Origins and Diversification of the Mycorrhizal Mutualists.</title>
        <authorList>
            <consortium name="DOE Joint Genome Institute"/>
            <consortium name="Mycorrhizal Genomics Consortium"/>
            <person name="Kohler A."/>
            <person name="Kuo A."/>
            <person name="Nagy L.G."/>
            <person name="Floudas D."/>
            <person name="Copeland A."/>
            <person name="Barry K.W."/>
            <person name="Cichocki N."/>
            <person name="Veneault-Fourrey C."/>
            <person name="LaButti K."/>
            <person name="Lindquist E.A."/>
            <person name="Lipzen A."/>
            <person name="Lundell T."/>
            <person name="Morin E."/>
            <person name="Murat C."/>
            <person name="Riley R."/>
            <person name="Ohm R."/>
            <person name="Sun H."/>
            <person name="Tunlid A."/>
            <person name="Henrissat B."/>
            <person name="Grigoriev I.V."/>
            <person name="Hibbett D.S."/>
            <person name="Martin F."/>
        </authorList>
    </citation>
    <scope>NUCLEOTIDE SEQUENCE [LARGE SCALE GENOMIC DNA]</scope>
    <source>
        <strain evidence="2">Foug A</strain>
    </source>
</reference>
<dbReference type="AlphaFoldDB" id="A0A0C2ZFX1"/>
<evidence type="ECO:0000313" key="2">
    <source>
        <dbReference type="Proteomes" id="UP000053989"/>
    </source>
</evidence>
<organism evidence="1 2">
    <name type="scientific">Scleroderma citrinum Foug A</name>
    <dbReference type="NCBI Taxonomy" id="1036808"/>
    <lineage>
        <taxon>Eukaryota</taxon>
        <taxon>Fungi</taxon>
        <taxon>Dikarya</taxon>
        <taxon>Basidiomycota</taxon>
        <taxon>Agaricomycotina</taxon>
        <taxon>Agaricomycetes</taxon>
        <taxon>Agaricomycetidae</taxon>
        <taxon>Boletales</taxon>
        <taxon>Sclerodermatineae</taxon>
        <taxon>Sclerodermataceae</taxon>
        <taxon>Scleroderma</taxon>
    </lineage>
</organism>
<proteinExistence type="predicted"/>
<keyword evidence="2" id="KW-1185">Reference proteome</keyword>
<dbReference type="EMBL" id="KN822241">
    <property type="protein sequence ID" value="KIM51777.1"/>
    <property type="molecule type" value="Genomic_DNA"/>
</dbReference>
<dbReference type="InParanoid" id="A0A0C2ZFX1"/>
<dbReference type="HOGENOM" id="CLU_2723668_0_0_1"/>
<name>A0A0C2ZFX1_9AGAM</name>
<sequence>MIKSCNLHFRNSQNVNDSQKDGGWDATVRNKVMRARDPGGRRAWVFAESLCERSTGLAGDSSMAICSANSPE</sequence>